<dbReference type="GO" id="GO:0016987">
    <property type="term" value="F:sigma factor activity"/>
    <property type="evidence" value="ECO:0007669"/>
    <property type="project" value="UniProtKB-KW"/>
</dbReference>
<feature type="domain" description="RNA polymerase sigma-70 region 2" evidence="6">
    <location>
        <begin position="21"/>
        <end position="88"/>
    </location>
</feature>
<comment type="caution">
    <text evidence="8">The sequence shown here is derived from an EMBL/GenBank/DDBJ whole genome shotgun (WGS) entry which is preliminary data.</text>
</comment>
<keyword evidence="4" id="KW-0238">DNA-binding</keyword>
<evidence type="ECO:0000256" key="5">
    <source>
        <dbReference type="ARBA" id="ARBA00023163"/>
    </source>
</evidence>
<dbReference type="InterPro" id="IPR013324">
    <property type="entry name" value="RNA_pol_sigma_r3/r4-like"/>
</dbReference>
<evidence type="ECO:0000259" key="6">
    <source>
        <dbReference type="Pfam" id="PF04542"/>
    </source>
</evidence>
<dbReference type="InterPro" id="IPR013325">
    <property type="entry name" value="RNA_pol_sigma_r2"/>
</dbReference>
<dbReference type="InterPro" id="IPR014284">
    <property type="entry name" value="RNA_pol_sigma-70_dom"/>
</dbReference>
<reference evidence="8" key="1">
    <citation type="submission" date="2016-01" db="EMBL/GenBank/DDBJ databases">
        <title>Genome sequencing of Roseivirga ehrenbergii KMM 6017.</title>
        <authorList>
            <person name="Selvaratnam C."/>
            <person name="Thevarajoo S."/>
            <person name="Goh K.M."/>
            <person name="Ee R."/>
            <person name="Chan K.-G."/>
            <person name="Chong C.S."/>
        </authorList>
    </citation>
    <scope>NUCLEOTIDE SEQUENCE [LARGE SCALE GENOMIC DNA]</scope>
    <source>
        <strain evidence="8">KMM 6017</strain>
    </source>
</reference>
<dbReference type="InterPro" id="IPR039425">
    <property type="entry name" value="RNA_pol_sigma-70-like"/>
</dbReference>
<keyword evidence="9" id="KW-1185">Reference proteome</keyword>
<dbReference type="PANTHER" id="PTHR43133">
    <property type="entry name" value="RNA POLYMERASE ECF-TYPE SIGMA FACTO"/>
    <property type="match status" value="1"/>
</dbReference>
<evidence type="ECO:0000259" key="7">
    <source>
        <dbReference type="Pfam" id="PF08281"/>
    </source>
</evidence>
<dbReference type="RefSeq" id="WP_062590676.1">
    <property type="nucleotide sequence ID" value="NZ_LQZQ01000005.1"/>
</dbReference>
<dbReference type="InterPro" id="IPR036388">
    <property type="entry name" value="WH-like_DNA-bd_sf"/>
</dbReference>
<dbReference type="Pfam" id="PF08281">
    <property type="entry name" value="Sigma70_r4_2"/>
    <property type="match status" value="1"/>
</dbReference>
<name>A0A150XN57_ROSEK</name>
<dbReference type="PANTHER" id="PTHR43133:SF8">
    <property type="entry name" value="RNA POLYMERASE SIGMA FACTOR HI_1459-RELATED"/>
    <property type="match status" value="1"/>
</dbReference>
<keyword evidence="5" id="KW-0804">Transcription</keyword>
<dbReference type="SUPFAM" id="SSF88659">
    <property type="entry name" value="Sigma3 and sigma4 domains of RNA polymerase sigma factors"/>
    <property type="match status" value="1"/>
</dbReference>
<evidence type="ECO:0000313" key="8">
    <source>
        <dbReference type="EMBL" id="KYG80186.1"/>
    </source>
</evidence>
<dbReference type="InterPro" id="IPR013249">
    <property type="entry name" value="RNA_pol_sigma70_r4_t2"/>
</dbReference>
<sequence>MSEDQLILALKEGSESAFRDLVETHQNRVYNTCLGLLQNESDAEETAQDVFIEVHRSIGAFRGDSKLSTWLYRIATTKSLELIRKNKRQKRFAFLQSLAGSDEKSDSLKQAHFVHPGIEMEQKENAEALFQAIAQLPETQKVAFTLHKIEGLAYQQISEIMETSVSSVESLMFRSKKNLQKTLKSYYEKNFRD</sequence>
<dbReference type="GO" id="GO:0006352">
    <property type="term" value="P:DNA-templated transcription initiation"/>
    <property type="evidence" value="ECO:0007669"/>
    <property type="project" value="InterPro"/>
</dbReference>
<evidence type="ECO:0000256" key="3">
    <source>
        <dbReference type="ARBA" id="ARBA00023082"/>
    </source>
</evidence>
<keyword evidence="2" id="KW-0805">Transcription regulation</keyword>
<gene>
    <name evidence="8" type="ORF">MB14_16735</name>
</gene>
<dbReference type="InterPro" id="IPR007627">
    <property type="entry name" value="RNA_pol_sigma70_r2"/>
</dbReference>
<evidence type="ECO:0000256" key="4">
    <source>
        <dbReference type="ARBA" id="ARBA00023125"/>
    </source>
</evidence>
<dbReference type="Proteomes" id="UP000075583">
    <property type="component" value="Unassembled WGS sequence"/>
</dbReference>
<dbReference type="GO" id="GO:0003677">
    <property type="term" value="F:DNA binding"/>
    <property type="evidence" value="ECO:0007669"/>
    <property type="project" value="UniProtKB-KW"/>
</dbReference>
<evidence type="ECO:0000313" key="9">
    <source>
        <dbReference type="Proteomes" id="UP000075583"/>
    </source>
</evidence>
<dbReference type="Gene3D" id="1.10.1740.10">
    <property type="match status" value="1"/>
</dbReference>
<dbReference type="Gene3D" id="1.10.10.10">
    <property type="entry name" value="Winged helix-like DNA-binding domain superfamily/Winged helix DNA-binding domain"/>
    <property type="match status" value="1"/>
</dbReference>
<dbReference type="Pfam" id="PF04542">
    <property type="entry name" value="Sigma70_r2"/>
    <property type="match status" value="1"/>
</dbReference>
<evidence type="ECO:0000256" key="2">
    <source>
        <dbReference type="ARBA" id="ARBA00023015"/>
    </source>
</evidence>
<comment type="similarity">
    <text evidence="1">Belongs to the sigma-70 factor family. ECF subfamily.</text>
</comment>
<dbReference type="OrthoDB" id="9780326at2"/>
<dbReference type="NCBIfam" id="TIGR02937">
    <property type="entry name" value="sigma70-ECF"/>
    <property type="match status" value="1"/>
</dbReference>
<dbReference type="CDD" id="cd06171">
    <property type="entry name" value="Sigma70_r4"/>
    <property type="match status" value="1"/>
</dbReference>
<proteinExistence type="inferred from homology"/>
<dbReference type="EMBL" id="LQZQ01000005">
    <property type="protein sequence ID" value="KYG80186.1"/>
    <property type="molecule type" value="Genomic_DNA"/>
</dbReference>
<dbReference type="SUPFAM" id="SSF88946">
    <property type="entry name" value="Sigma2 domain of RNA polymerase sigma factors"/>
    <property type="match status" value="1"/>
</dbReference>
<dbReference type="AlphaFoldDB" id="A0A150XN57"/>
<organism evidence="8 9">
    <name type="scientific">Roseivirga ehrenbergii (strain DSM 102268 / JCM 13514 / KCTC 12282 / NCIMB 14502 / KMM 6017)</name>
    <dbReference type="NCBI Taxonomy" id="279360"/>
    <lineage>
        <taxon>Bacteria</taxon>
        <taxon>Pseudomonadati</taxon>
        <taxon>Bacteroidota</taxon>
        <taxon>Cytophagia</taxon>
        <taxon>Cytophagales</taxon>
        <taxon>Roseivirgaceae</taxon>
        <taxon>Roseivirga</taxon>
    </lineage>
</organism>
<keyword evidence="3" id="KW-0731">Sigma factor</keyword>
<accession>A0A150XN57</accession>
<dbReference type="STRING" id="279360.MB14_16735"/>
<protein>
    <submittedName>
        <fullName evidence="8">RNA polymerase subunit sigma-70</fullName>
    </submittedName>
</protein>
<evidence type="ECO:0000256" key="1">
    <source>
        <dbReference type="ARBA" id="ARBA00010641"/>
    </source>
</evidence>
<feature type="domain" description="RNA polymerase sigma factor 70 region 4 type 2" evidence="7">
    <location>
        <begin position="127"/>
        <end position="179"/>
    </location>
</feature>